<gene>
    <name evidence="10" type="ORF">I6G68_04195</name>
    <name evidence="9" type="ORF">ODY43_08630</name>
</gene>
<accession>A0A0X8FEZ8</accession>
<keyword evidence="4" id="KW-0564">Palmitate</keyword>
<keyword evidence="3" id="KW-0472">Membrane</keyword>
<name>A0A0X8FEZ8_9LACT</name>
<dbReference type="Proteomes" id="UP001069145">
    <property type="component" value="Unassembled WGS sequence"/>
</dbReference>
<comment type="similarity">
    <text evidence="6">Belongs to the nlpA lipoprotein family.</text>
</comment>
<evidence type="ECO:0000256" key="5">
    <source>
        <dbReference type="ARBA" id="ARBA00023288"/>
    </source>
</evidence>
<evidence type="ECO:0000313" key="9">
    <source>
        <dbReference type="EMBL" id="MCY3054043.1"/>
    </source>
</evidence>
<organism evidence="10 11">
    <name type="scientific">Aerococcus urinae</name>
    <dbReference type="NCBI Taxonomy" id="1376"/>
    <lineage>
        <taxon>Bacteria</taxon>
        <taxon>Bacillati</taxon>
        <taxon>Bacillota</taxon>
        <taxon>Bacilli</taxon>
        <taxon>Lactobacillales</taxon>
        <taxon>Aerococcaceae</taxon>
        <taxon>Aerococcus</taxon>
    </lineage>
</organism>
<dbReference type="PROSITE" id="PS51257">
    <property type="entry name" value="PROKAR_LIPOPROTEIN"/>
    <property type="match status" value="1"/>
</dbReference>
<dbReference type="InterPro" id="IPR004872">
    <property type="entry name" value="Lipoprotein_NlpA"/>
</dbReference>
<reference evidence="10 11" key="1">
    <citation type="submission" date="2020-12" db="EMBL/GenBank/DDBJ databases">
        <title>FDA dAtabase for Regulatory Grade micrObial Sequences (FDA-ARGOS): Supporting development and validation of Infectious Disease Dx tests.</title>
        <authorList>
            <person name="Sproer C."/>
            <person name="Gronow S."/>
            <person name="Severitt S."/>
            <person name="Schroder I."/>
            <person name="Tallon L."/>
            <person name="Sadzewicz L."/>
            <person name="Zhao X."/>
            <person name="Boylan J."/>
            <person name="Ott S."/>
            <person name="Bowen H."/>
            <person name="Vavikolanu K."/>
            <person name="Mehta A."/>
            <person name="Aluvathingal J."/>
            <person name="Nadendla S."/>
            <person name="Lowell S."/>
            <person name="Myers T."/>
            <person name="Yan Y."/>
            <person name="Sichtig H."/>
        </authorList>
    </citation>
    <scope>NUCLEOTIDE SEQUENCE [LARGE SCALE GENOMIC DNA]</scope>
    <source>
        <strain evidence="10 11">FDAARGOS_911</strain>
    </source>
</reference>
<evidence type="ECO:0000256" key="3">
    <source>
        <dbReference type="ARBA" id="ARBA00023136"/>
    </source>
</evidence>
<feature type="signal peptide" evidence="8">
    <location>
        <begin position="1"/>
        <end position="19"/>
    </location>
</feature>
<evidence type="ECO:0000313" key="11">
    <source>
        <dbReference type="Proteomes" id="UP000594771"/>
    </source>
</evidence>
<dbReference type="PANTHER" id="PTHR30429:SF3">
    <property type="entry name" value="LIPOPROTEIN"/>
    <property type="match status" value="1"/>
</dbReference>
<evidence type="ECO:0000256" key="1">
    <source>
        <dbReference type="ARBA" id="ARBA00004635"/>
    </source>
</evidence>
<keyword evidence="12" id="KW-1185">Reference proteome</keyword>
<dbReference type="SUPFAM" id="SSF53850">
    <property type="entry name" value="Periplasmic binding protein-like II"/>
    <property type="match status" value="1"/>
</dbReference>
<evidence type="ECO:0000313" key="12">
    <source>
        <dbReference type="Proteomes" id="UP001069145"/>
    </source>
</evidence>
<evidence type="ECO:0000313" key="10">
    <source>
        <dbReference type="EMBL" id="QPS02269.1"/>
    </source>
</evidence>
<evidence type="ECO:0000256" key="7">
    <source>
        <dbReference type="PIRSR" id="PIRSR002854-1"/>
    </source>
</evidence>
<proteinExistence type="inferred from homology"/>
<reference evidence="9" key="2">
    <citation type="submission" date="2022-09" db="EMBL/GenBank/DDBJ databases">
        <title>Aerococcus urinae taxonomy study.</title>
        <authorList>
            <person name="Christensen J."/>
            <person name="Senneby E."/>
        </authorList>
    </citation>
    <scope>NUCLEOTIDE SEQUENCE</scope>
    <source>
        <strain evidence="9">NLD-066-U95</strain>
    </source>
</reference>
<dbReference type="EMBL" id="CP065662">
    <property type="protein sequence ID" value="QPS02269.1"/>
    <property type="molecule type" value="Genomic_DNA"/>
</dbReference>
<comment type="subcellular location">
    <subcellularLocation>
        <location evidence="1">Membrane</location>
        <topology evidence="1">Lipid-anchor</topology>
    </subcellularLocation>
</comment>
<dbReference type="PANTHER" id="PTHR30429">
    <property type="entry name" value="D-METHIONINE-BINDING LIPOPROTEIN METQ"/>
    <property type="match status" value="1"/>
</dbReference>
<dbReference type="Proteomes" id="UP000594771">
    <property type="component" value="Chromosome"/>
</dbReference>
<evidence type="ECO:0000256" key="8">
    <source>
        <dbReference type="SAM" id="SignalP"/>
    </source>
</evidence>
<keyword evidence="5 6" id="KW-0449">Lipoprotein</keyword>
<dbReference type="PIRSF" id="PIRSF002854">
    <property type="entry name" value="MetQ"/>
    <property type="match status" value="1"/>
</dbReference>
<dbReference type="OrthoDB" id="9812878at2"/>
<protein>
    <recommendedName>
        <fullName evidence="6">Lipoprotein</fullName>
    </recommendedName>
</protein>
<feature type="lipid moiety-binding region" description="S-diacylglycerol cysteine" evidence="7">
    <location>
        <position position="21"/>
    </location>
</feature>
<dbReference type="EMBL" id="JAOTML010000011">
    <property type="protein sequence ID" value="MCY3054043.1"/>
    <property type="molecule type" value="Genomic_DNA"/>
</dbReference>
<dbReference type="RefSeq" id="WP_060778497.1">
    <property type="nucleotide sequence ID" value="NZ_CAJHLF010000005.1"/>
</dbReference>
<dbReference type="Pfam" id="PF03180">
    <property type="entry name" value="Lipoprotein_9"/>
    <property type="match status" value="1"/>
</dbReference>
<sequence length="279" mass="30477">MKKWQKVLVTSALSILALAGCGSNSGSGSEGKQETTVKLGVVGDDTRDWDTVKERLKNEGIDLEYVKFSDYNQPNKALEEGEVDLNAFQHQVFLDKFNEQFGTDLVSIGNTVVAPLGIYSHKIKDLSELQDGATVSIPNDVTNGGRAIILLESAGLIEVDDAAGITPTVDDITSNPKNLKIEEMDAAQTPRTLNDVDIALINSGYAVDAGLKPQDAIFKEPVDERSKPYVNIVVARQEDKDNPTYKKIVDTYQTDETEQVIKDKSNGANVAAWKQFGRN</sequence>
<evidence type="ECO:0000256" key="4">
    <source>
        <dbReference type="ARBA" id="ARBA00023139"/>
    </source>
</evidence>
<evidence type="ECO:0000256" key="6">
    <source>
        <dbReference type="PIRNR" id="PIRNR002854"/>
    </source>
</evidence>
<keyword evidence="2 8" id="KW-0732">Signal</keyword>
<dbReference type="KEGG" id="aun:AWM73_05845"/>
<dbReference type="GO" id="GO:0016020">
    <property type="term" value="C:membrane"/>
    <property type="evidence" value="ECO:0007669"/>
    <property type="project" value="UniProtKB-SubCell"/>
</dbReference>
<dbReference type="NCBIfam" id="TIGR00363">
    <property type="entry name" value="MetQ/NlpA family lipoprotein"/>
    <property type="match status" value="1"/>
</dbReference>
<dbReference type="AlphaFoldDB" id="A0A0X8FEZ8"/>
<dbReference type="GeneID" id="35768498"/>
<dbReference type="Gene3D" id="3.40.190.10">
    <property type="entry name" value="Periplasmic binding protein-like II"/>
    <property type="match status" value="2"/>
</dbReference>
<feature type="chain" id="PRO_5038937321" description="Lipoprotein" evidence="8">
    <location>
        <begin position="20"/>
        <end position="279"/>
    </location>
</feature>
<evidence type="ECO:0000256" key="2">
    <source>
        <dbReference type="ARBA" id="ARBA00022729"/>
    </source>
</evidence>